<gene>
    <name evidence="3" type="ORF">HMPREF9710_03844</name>
</gene>
<dbReference type="PANTHER" id="PTHR43625">
    <property type="entry name" value="AFLATOXIN B1 ALDEHYDE REDUCTASE"/>
    <property type="match status" value="1"/>
</dbReference>
<evidence type="ECO:0000256" key="1">
    <source>
        <dbReference type="ARBA" id="ARBA00023002"/>
    </source>
</evidence>
<evidence type="ECO:0000259" key="2">
    <source>
        <dbReference type="Pfam" id="PF00248"/>
    </source>
</evidence>
<dbReference type="HOGENOM" id="CLU_023205_2_1_4"/>
<dbReference type="eggNOG" id="COG0667">
    <property type="taxonomic scope" value="Bacteria"/>
</dbReference>
<dbReference type="InterPro" id="IPR006311">
    <property type="entry name" value="TAT_signal"/>
</dbReference>
<dbReference type="Pfam" id="PF00248">
    <property type="entry name" value="Aldo_ket_red"/>
    <property type="match status" value="1"/>
</dbReference>
<keyword evidence="4" id="KW-1185">Reference proteome</keyword>
<dbReference type="CDD" id="cd19078">
    <property type="entry name" value="AKR_AKR13C1_2"/>
    <property type="match status" value="1"/>
</dbReference>
<dbReference type="AlphaFoldDB" id="K9DCG3"/>
<accession>K9DCG3</accession>
<protein>
    <recommendedName>
        <fullName evidence="2">NADP-dependent oxidoreductase domain-containing protein</fullName>
    </recommendedName>
</protein>
<feature type="domain" description="NADP-dependent oxidoreductase" evidence="2">
    <location>
        <begin position="80"/>
        <end position="375"/>
    </location>
</feature>
<dbReference type="Gene3D" id="3.20.20.100">
    <property type="entry name" value="NADP-dependent oxidoreductase domain"/>
    <property type="match status" value="1"/>
</dbReference>
<reference evidence="3 4" key="1">
    <citation type="submission" date="2012-09" db="EMBL/GenBank/DDBJ databases">
        <title>The Genome Sequence of Massilia timonae CCUG 45783.</title>
        <authorList>
            <consortium name="The Broad Institute Genome Sequencing Platform"/>
            <person name="Earl A."/>
            <person name="Ward D."/>
            <person name="Feldgarden M."/>
            <person name="Gevers D."/>
            <person name="Huys G."/>
            <person name="Walker B."/>
            <person name="Young S.K."/>
            <person name="Zeng Q."/>
            <person name="Gargeya S."/>
            <person name="Fitzgerald M."/>
            <person name="Haas B."/>
            <person name="Abouelleil A."/>
            <person name="Alvarado L."/>
            <person name="Arachchi H.M."/>
            <person name="Berlin A.M."/>
            <person name="Chapman S.B."/>
            <person name="Goldberg J."/>
            <person name="Griggs A."/>
            <person name="Gujja S."/>
            <person name="Hansen M."/>
            <person name="Howarth C."/>
            <person name="Imamovic A."/>
            <person name="Larimer J."/>
            <person name="McCowen C."/>
            <person name="Montmayeur A."/>
            <person name="Murphy C."/>
            <person name="Neiman D."/>
            <person name="Pearson M."/>
            <person name="Priest M."/>
            <person name="Roberts A."/>
            <person name="Saif S."/>
            <person name="Shea T."/>
            <person name="Sisk P."/>
            <person name="Sykes S."/>
            <person name="Wortman J."/>
            <person name="Nusbaum C."/>
            <person name="Birren B."/>
        </authorList>
    </citation>
    <scope>NUCLEOTIDE SEQUENCE [LARGE SCALE GENOMIC DNA]</scope>
    <source>
        <strain evidence="3 4">CCUG 45783</strain>
    </source>
</reference>
<dbReference type="GO" id="GO:0005737">
    <property type="term" value="C:cytoplasm"/>
    <property type="evidence" value="ECO:0007669"/>
    <property type="project" value="TreeGrafter"/>
</dbReference>
<evidence type="ECO:0000313" key="4">
    <source>
        <dbReference type="Proteomes" id="UP000009874"/>
    </source>
</evidence>
<proteinExistence type="predicted"/>
<dbReference type="PROSITE" id="PS51318">
    <property type="entry name" value="TAT"/>
    <property type="match status" value="1"/>
</dbReference>
<dbReference type="EMBL" id="AGZI01000048">
    <property type="protein sequence ID" value="EKU80941.1"/>
    <property type="molecule type" value="Genomic_DNA"/>
</dbReference>
<dbReference type="PATRIC" id="fig|883126.3.peg.3868"/>
<sequence>MIALLKSFYSNPDERLDMSTHTTKHASAPGRRNFLLAAGSLAAAPLAGDALAQAGASSGAPARAAAGMRRKLGTLEVSSIGLGVQNMSRTYQTTVPSRPEMLNIIRAAHERGLTFYDAAEAYGPHEVERILGEGVAPFRNEIVIATKFGWNIDLETGKRLPGLNSRPAHIRQAVEGMLKRLRTDRIDLLYQHRVDPQVPIEDVAGAVQDLMKQGKVLHWGLSEMGLQTLRRAHAALPVSAVQSEYSMLWRGPEQNVIPTCRELGIGFVPWSPLGVGFLTGAIDANTRFAEGDIRRIESRFAPSNLSHNLALLDLLGHWAQRKGATPAQLALAWLMAQQPWIVPIPGTTQMAHMVENLGADAVRFTSAELAELDRAVREIQVRGARLPDAVQVYSDVEAPARS</sequence>
<comment type="caution">
    <text evidence="3">The sequence shown here is derived from an EMBL/GenBank/DDBJ whole genome shotgun (WGS) entry which is preliminary data.</text>
</comment>
<name>K9DCG3_9BURK</name>
<keyword evidence="1" id="KW-0560">Oxidoreductase</keyword>
<dbReference type="PANTHER" id="PTHR43625:SF77">
    <property type="entry name" value="ALDO-KETO REDUCTASE"/>
    <property type="match status" value="1"/>
</dbReference>
<evidence type="ECO:0000313" key="3">
    <source>
        <dbReference type="EMBL" id="EKU80941.1"/>
    </source>
</evidence>
<dbReference type="InterPro" id="IPR023210">
    <property type="entry name" value="NADP_OxRdtase_dom"/>
</dbReference>
<dbReference type="InterPro" id="IPR050791">
    <property type="entry name" value="Aldo-Keto_reductase"/>
</dbReference>
<dbReference type="SUPFAM" id="SSF51430">
    <property type="entry name" value="NAD(P)-linked oxidoreductase"/>
    <property type="match status" value="1"/>
</dbReference>
<dbReference type="InterPro" id="IPR036812">
    <property type="entry name" value="NAD(P)_OxRdtase_dom_sf"/>
</dbReference>
<organism evidence="3 4">
    <name type="scientific">Massilia timonae CCUG 45783</name>
    <dbReference type="NCBI Taxonomy" id="883126"/>
    <lineage>
        <taxon>Bacteria</taxon>
        <taxon>Pseudomonadati</taxon>
        <taxon>Pseudomonadota</taxon>
        <taxon>Betaproteobacteria</taxon>
        <taxon>Burkholderiales</taxon>
        <taxon>Oxalobacteraceae</taxon>
        <taxon>Telluria group</taxon>
        <taxon>Massilia</taxon>
    </lineage>
</organism>
<dbReference type="GO" id="GO:0016491">
    <property type="term" value="F:oxidoreductase activity"/>
    <property type="evidence" value="ECO:0007669"/>
    <property type="project" value="UniProtKB-KW"/>
</dbReference>
<dbReference type="Proteomes" id="UP000009874">
    <property type="component" value="Unassembled WGS sequence"/>
</dbReference>